<evidence type="ECO:0000256" key="1">
    <source>
        <dbReference type="SAM" id="MobiDB-lite"/>
    </source>
</evidence>
<evidence type="ECO:0008006" key="4">
    <source>
        <dbReference type="Google" id="ProtNLM"/>
    </source>
</evidence>
<feature type="region of interest" description="Disordered" evidence="1">
    <location>
        <begin position="126"/>
        <end position="187"/>
    </location>
</feature>
<proteinExistence type="predicted"/>
<evidence type="ECO:0000313" key="2">
    <source>
        <dbReference type="EnsemblPlants" id="AUR62031382-RA:cds"/>
    </source>
</evidence>
<dbReference type="PANTHER" id="PTHR35218">
    <property type="entry name" value="RNASE H DOMAIN-CONTAINING PROTEIN"/>
    <property type="match status" value="1"/>
</dbReference>
<evidence type="ECO:0000313" key="3">
    <source>
        <dbReference type="Proteomes" id="UP000596660"/>
    </source>
</evidence>
<dbReference type="EnsemblPlants" id="AUR62031382-RA">
    <property type="protein sequence ID" value="AUR62031382-RA:cds"/>
    <property type="gene ID" value="AUR62031382"/>
</dbReference>
<organism evidence="2 3">
    <name type="scientific">Chenopodium quinoa</name>
    <name type="common">Quinoa</name>
    <dbReference type="NCBI Taxonomy" id="63459"/>
    <lineage>
        <taxon>Eukaryota</taxon>
        <taxon>Viridiplantae</taxon>
        <taxon>Streptophyta</taxon>
        <taxon>Embryophyta</taxon>
        <taxon>Tracheophyta</taxon>
        <taxon>Spermatophyta</taxon>
        <taxon>Magnoliopsida</taxon>
        <taxon>eudicotyledons</taxon>
        <taxon>Gunneridae</taxon>
        <taxon>Pentapetalae</taxon>
        <taxon>Caryophyllales</taxon>
        <taxon>Chenopodiaceae</taxon>
        <taxon>Chenopodioideae</taxon>
        <taxon>Atripliceae</taxon>
        <taxon>Chenopodium</taxon>
    </lineage>
</organism>
<dbReference type="Proteomes" id="UP000596660">
    <property type="component" value="Unplaced"/>
</dbReference>
<dbReference type="Gene3D" id="3.60.10.10">
    <property type="entry name" value="Endonuclease/exonuclease/phosphatase"/>
    <property type="match status" value="1"/>
</dbReference>
<dbReference type="SUPFAM" id="SSF56219">
    <property type="entry name" value="DNase I-like"/>
    <property type="match status" value="1"/>
</dbReference>
<reference evidence="2" key="2">
    <citation type="submission" date="2021-03" db="UniProtKB">
        <authorList>
            <consortium name="EnsemblPlants"/>
        </authorList>
    </citation>
    <scope>IDENTIFICATION</scope>
</reference>
<dbReference type="Gramene" id="AUR62031382-RA">
    <property type="protein sequence ID" value="AUR62031382-RA:cds"/>
    <property type="gene ID" value="AUR62031382"/>
</dbReference>
<protein>
    <recommendedName>
        <fullName evidence="4">Endonuclease/exonuclease/phosphatase domain-containing protein</fullName>
    </recommendedName>
</protein>
<name>A0A803MKP1_CHEQI</name>
<dbReference type="PANTHER" id="PTHR35218:SF9">
    <property type="entry name" value="ENDONUCLEASE_EXONUCLEASE_PHOSPHATASE DOMAIN-CONTAINING PROTEIN"/>
    <property type="match status" value="1"/>
</dbReference>
<keyword evidence="3" id="KW-1185">Reference proteome</keyword>
<accession>A0A803MKP1</accession>
<reference evidence="2" key="1">
    <citation type="journal article" date="2017" name="Nature">
        <title>The genome of Chenopodium quinoa.</title>
        <authorList>
            <person name="Jarvis D.E."/>
            <person name="Ho Y.S."/>
            <person name="Lightfoot D.J."/>
            <person name="Schmoeckel S.M."/>
            <person name="Li B."/>
            <person name="Borm T.J.A."/>
            <person name="Ohyanagi H."/>
            <person name="Mineta K."/>
            <person name="Michell C.T."/>
            <person name="Saber N."/>
            <person name="Kharbatia N.M."/>
            <person name="Rupper R.R."/>
            <person name="Sharp A.R."/>
            <person name="Dally N."/>
            <person name="Boughton B.A."/>
            <person name="Woo Y.H."/>
            <person name="Gao G."/>
            <person name="Schijlen E.G.W.M."/>
            <person name="Guo X."/>
            <person name="Momin A.A."/>
            <person name="Negrao S."/>
            <person name="Al-Babili S."/>
            <person name="Gehring C."/>
            <person name="Roessner U."/>
            <person name="Jung C."/>
            <person name="Murphy K."/>
            <person name="Arold S.T."/>
            <person name="Gojobori T."/>
            <person name="van der Linden C.G."/>
            <person name="van Loo E.N."/>
            <person name="Jellen E.N."/>
            <person name="Maughan P.J."/>
            <person name="Tester M."/>
        </authorList>
    </citation>
    <scope>NUCLEOTIDE SEQUENCE [LARGE SCALE GENOMIC DNA]</scope>
    <source>
        <strain evidence="2">cv. PI 614886</strain>
    </source>
</reference>
<dbReference type="AlphaFoldDB" id="A0A803MKP1"/>
<sequence>MHRLLLSQNLDKLMAEDPEFAEGSAGFLKPPIKQPTIIHVKPGPGGEWNPITPGLIRKMLLEPKNVPAFMTNLHMEYLEEPFKLVGGHNTHQPGLGNFAEMVDSQAPKQLHSDVCFVGTPICTRPGTRSSKRQKSLVRRMAGSIVGGRNKQRQVDASRLEGPTTSPRSGLGETERGNPANVRGEGQEEHLVGVQPLSGSIRRTIDSNASYETKKEMLAIPEMKPGMSILLWNARGLARDGFRRNIHHLIQDHYPEIVILTETKVSKSNCEDIIDNLPFNSFEVVHPVGLSGGILILWNSGVNLVTTVSKEPRATHAVVQLENRINFQVDDHLFHRLKAVILNNNSDYNYTSWTRKGKFNMKDASA</sequence>
<dbReference type="InterPro" id="IPR036691">
    <property type="entry name" value="Endo/exonu/phosph_ase_sf"/>
</dbReference>